<accession>A0A077AWI4</accession>
<dbReference type="AlphaFoldDB" id="A0A077AWI4"/>
<dbReference type="Proteomes" id="UP000028926">
    <property type="component" value="Chromosome"/>
</dbReference>
<protein>
    <recommendedName>
        <fullName evidence="3">Aldolase</fullName>
    </recommendedName>
</protein>
<organism evidence="1 2">
    <name type="scientific">Candidatus Odyssella acanthamoebae</name>
    <dbReference type="NCBI Taxonomy" id="91604"/>
    <lineage>
        <taxon>Bacteria</taxon>
        <taxon>Pseudomonadati</taxon>
        <taxon>Pseudomonadota</taxon>
        <taxon>Alphaproteobacteria</taxon>
        <taxon>Holosporales</taxon>
        <taxon>Candidatus Paracaedibacteraceae</taxon>
        <taxon>Candidatus Odyssella</taxon>
    </lineage>
</organism>
<dbReference type="KEGG" id="paca:ID47_08800"/>
<dbReference type="InterPro" id="IPR009945">
    <property type="entry name" value="ATPase_inh_sub_z"/>
</dbReference>
<evidence type="ECO:0000313" key="2">
    <source>
        <dbReference type="Proteomes" id="UP000028926"/>
    </source>
</evidence>
<dbReference type="STRING" id="91604.ID47_08800"/>
<reference evidence="1 2" key="1">
    <citation type="submission" date="2014-07" db="EMBL/GenBank/DDBJ databases">
        <title>Comparative genomic insights into amoeba endosymbionts belonging to the families of Holosporaceae and Candidatus Midichloriaceae within Rickettsiales.</title>
        <authorList>
            <person name="Wang Z."/>
            <person name="Wu M."/>
        </authorList>
    </citation>
    <scope>NUCLEOTIDE SEQUENCE [LARGE SCALE GENOMIC DNA]</scope>
    <source>
        <strain evidence="1">PRA3</strain>
    </source>
</reference>
<dbReference type="eggNOG" id="COG5467">
    <property type="taxonomic scope" value="Bacteria"/>
</dbReference>
<dbReference type="InterPro" id="IPR038293">
    <property type="entry name" value="ATPase_inh_sub_z_sf"/>
</dbReference>
<dbReference type="Pfam" id="PF07345">
    <property type="entry name" value="ATPaseInh_sub_z"/>
    <property type="match status" value="1"/>
</dbReference>
<dbReference type="OrthoDB" id="9810387at2"/>
<evidence type="ECO:0008006" key="3">
    <source>
        <dbReference type="Google" id="ProtNLM"/>
    </source>
</evidence>
<proteinExistence type="predicted"/>
<gene>
    <name evidence="1" type="ORF">ID47_08800</name>
</gene>
<keyword evidence="2" id="KW-1185">Reference proteome</keyword>
<evidence type="ECO:0000313" key="1">
    <source>
        <dbReference type="EMBL" id="AIK96806.1"/>
    </source>
</evidence>
<dbReference type="RefSeq" id="WP_038465526.1">
    <property type="nucleotide sequence ID" value="NZ_CP008941.1"/>
</dbReference>
<dbReference type="EMBL" id="CP008941">
    <property type="protein sequence ID" value="AIK96806.1"/>
    <property type="molecule type" value="Genomic_DNA"/>
</dbReference>
<sequence length="106" mass="12255">MPTVHLTGSKEKIAEQRYANQEKHSFDINVKRDHTVGLWAAEIFGYDDEKAKRYAKEVIVADLEEPGDEDIIRKLIADFETHGISMTRQEIEKQLLLAEEKIKSQQ</sequence>
<dbReference type="HOGENOM" id="CLU_146724_0_1_5"/>
<dbReference type="PIRSF" id="PIRSF031780">
    <property type="entry name" value="UCP031780"/>
    <property type="match status" value="1"/>
</dbReference>
<dbReference type="Gene3D" id="1.10.790.20">
    <property type="entry name" value="Domain of unknown function DUF1476"/>
    <property type="match status" value="1"/>
</dbReference>
<name>A0A077AWI4_9PROT</name>